<dbReference type="STRING" id="861299.J421_0455"/>
<evidence type="ECO:0000256" key="1">
    <source>
        <dbReference type="SAM" id="Phobius"/>
    </source>
</evidence>
<proteinExistence type="predicted"/>
<dbReference type="GO" id="GO:0042910">
    <property type="term" value="F:xenobiotic transmembrane transporter activity"/>
    <property type="evidence" value="ECO:0007669"/>
    <property type="project" value="TreeGrafter"/>
</dbReference>
<evidence type="ECO:0000313" key="3">
    <source>
        <dbReference type="Proteomes" id="UP000019151"/>
    </source>
</evidence>
<dbReference type="FunCoup" id="W0RC16">
    <property type="interactions" value="367"/>
</dbReference>
<dbReference type="PATRIC" id="fig|861299.3.peg.466"/>
<keyword evidence="1" id="KW-0472">Membrane</keyword>
<feature type="transmembrane region" description="Helical" evidence="1">
    <location>
        <begin position="335"/>
        <end position="352"/>
    </location>
</feature>
<feature type="transmembrane region" description="Helical" evidence="1">
    <location>
        <begin position="882"/>
        <end position="902"/>
    </location>
</feature>
<dbReference type="PANTHER" id="PTHR32063:SF0">
    <property type="entry name" value="SWARMING MOTILITY PROTEIN SWRC"/>
    <property type="match status" value="1"/>
</dbReference>
<feature type="transmembrane region" description="Helical" evidence="1">
    <location>
        <begin position="981"/>
        <end position="1003"/>
    </location>
</feature>
<sequence>MFISDVSIRRPVFATMMMLTLVVLGVVAYQRLAIDEYPDITYPTVIVNTTYPGASPQTMERQVSRPIEEAVNTVQGMYEVSSTSLQGSSLVRLQFNLGVDIQAARQDVQAKVARIRRQLPPNIDEPIIQNFDPNDSPIVTLAVQSGERSLREITDLVDESVVTRLEAVPGVGAVNRSGGAARTIRVQLDPSAMRAYGISPPQVMQVLDRENQEIPAGRVDRGNVEQLVRITGRITDPKAFAAIPILVRNGVAVTIGDVATVVDGIADKRNASELDGKPAVSVDIVKLSGANTVAVADSVKAAVADLQRRLPSDVRIQLTKDDSKRIRDSLEDVEMSIGLGALLTIAIIYLFLNSWRSTVITGLALPISVISSFFGMWLFGFTLNTMTLLALSLAIGLLIDDAIVVRENIVRHMEMGKDHHQAASEGTSEIGLAVFSTTMAVIAVFIPVAFMGGMIGRIFFQFGVSVAFAVLVSLFVSFTLDPMLSSVWYDPDVEGGHASRRATRNPVRRFAFAFNDWFERVGDRYPRGLSWALRHRAIVMAGALVSVVIAFLIVPKLGFTWMPDLNGDDYSVSVRTQPGSTLEYTLERTRAVVREIKKDPDVEFTYLNVGGGFRGTPNNGNVNIKLKESTKRDRDLKDIQNDLRDRLRHVAGMRATIQGASSIFGGRGQPIRVNIQGPEITRLKIAAAQVLEAMRTIPGVAEPTSSDEGDIPQLDVQVDRQQAWAAGVSVGTIGQTLQPLFAGQRATRWEDPLGYEHDVIVVYPDSLRTTAANVADIPVPRSGTGTFTGTNATSGTTPVAGAPPGTIALAQVADIRAGVGPQQIERRQLERQITINSGVLPGYGLGDVADRVKSAIDSLGLPPGYHAVFTGDVQSLNETKGYVLSALLLAVVFIYLILASLFGSFLQPLAIMLALPLSFIGVTLALLLTNGNMNVMSMIGIIMLMGLVTKNGILLVDFTNQERAKGKARVEAILTASRERLRPIIMTTIAMIFGMIPLALAIGSGAEQRAPMARAVIGGLITSTILTLFVVPVMYTLLDDVGHAVLSRVRRAPTHVPAPEPVSGD</sequence>
<dbReference type="SUPFAM" id="SSF82693">
    <property type="entry name" value="Multidrug efflux transporter AcrB pore domain, PN1, PN2, PC1 and PC2 subdomains"/>
    <property type="match status" value="3"/>
</dbReference>
<dbReference type="InterPro" id="IPR001036">
    <property type="entry name" value="Acrflvin-R"/>
</dbReference>
<keyword evidence="1" id="KW-0812">Transmembrane</keyword>
<feature type="transmembrane region" description="Helical" evidence="1">
    <location>
        <begin position="458"/>
        <end position="480"/>
    </location>
</feature>
<reference evidence="2 3" key="1">
    <citation type="journal article" date="2014" name="Genome Announc.">
        <title>Genome Sequence and Methylome of Soil Bacterium Gemmatirosa kalamazoonensis KBS708T, a Member of the Rarely Cultivated Gemmatimonadetes Phylum.</title>
        <authorList>
            <person name="Debruyn J.M."/>
            <person name="Radosevich M."/>
            <person name="Wommack K.E."/>
            <person name="Polson S.W."/>
            <person name="Hauser L.J."/>
            <person name="Fawaz M.N."/>
            <person name="Korlach J."/>
            <person name="Tsai Y.C."/>
        </authorList>
    </citation>
    <scope>NUCLEOTIDE SEQUENCE [LARGE SCALE GENOMIC DNA]</scope>
    <source>
        <strain evidence="2 3">KBS708</strain>
    </source>
</reference>
<dbReference type="InterPro" id="IPR027463">
    <property type="entry name" value="AcrB_DN_DC_subdom"/>
</dbReference>
<protein>
    <submittedName>
        <fullName evidence="2">Acriflavin resistance protein</fullName>
    </submittedName>
</protein>
<dbReference type="KEGG" id="gba:J421_0455"/>
<evidence type="ECO:0000313" key="2">
    <source>
        <dbReference type="EMBL" id="AHG87992.1"/>
    </source>
</evidence>
<dbReference type="SUPFAM" id="SSF82866">
    <property type="entry name" value="Multidrug efflux transporter AcrB transmembrane domain"/>
    <property type="match status" value="2"/>
</dbReference>
<dbReference type="Gene3D" id="3.30.70.1440">
    <property type="entry name" value="Multidrug efflux transporter AcrB pore domain"/>
    <property type="match status" value="1"/>
</dbReference>
<dbReference type="Proteomes" id="UP000019151">
    <property type="component" value="Chromosome"/>
</dbReference>
<dbReference type="EMBL" id="CP007128">
    <property type="protein sequence ID" value="AHG87992.1"/>
    <property type="molecule type" value="Genomic_DNA"/>
</dbReference>
<feature type="transmembrane region" description="Helical" evidence="1">
    <location>
        <begin position="935"/>
        <end position="960"/>
    </location>
</feature>
<organism evidence="2 3">
    <name type="scientific">Gemmatirosa kalamazoonensis</name>
    <dbReference type="NCBI Taxonomy" id="861299"/>
    <lineage>
        <taxon>Bacteria</taxon>
        <taxon>Pseudomonadati</taxon>
        <taxon>Gemmatimonadota</taxon>
        <taxon>Gemmatimonadia</taxon>
        <taxon>Gemmatimonadales</taxon>
        <taxon>Gemmatimonadaceae</taxon>
        <taxon>Gemmatirosa</taxon>
    </lineage>
</organism>
<feature type="transmembrane region" description="Helical" evidence="1">
    <location>
        <begin position="1015"/>
        <end position="1038"/>
    </location>
</feature>
<dbReference type="SUPFAM" id="SSF82714">
    <property type="entry name" value="Multidrug efflux transporter AcrB TolC docking domain, DN and DC subdomains"/>
    <property type="match status" value="2"/>
</dbReference>
<keyword evidence="3" id="KW-1185">Reference proteome</keyword>
<accession>W0RC16</accession>
<dbReference type="Pfam" id="PF00873">
    <property type="entry name" value="ACR_tran"/>
    <property type="match status" value="1"/>
</dbReference>
<dbReference type="Gene3D" id="3.30.70.1430">
    <property type="entry name" value="Multidrug efflux transporter AcrB pore domain"/>
    <property type="match status" value="2"/>
</dbReference>
<feature type="transmembrane region" description="Helical" evidence="1">
    <location>
        <begin position="537"/>
        <end position="554"/>
    </location>
</feature>
<dbReference type="FunFam" id="3.30.70.1430:FF:000001">
    <property type="entry name" value="Efflux pump membrane transporter"/>
    <property type="match status" value="1"/>
</dbReference>
<keyword evidence="1" id="KW-1133">Transmembrane helix</keyword>
<gene>
    <name evidence="2" type="ORF">J421_0455</name>
</gene>
<feature type="transmembrane region" description="Helical" evidence="1">
    <location>
        <begin position="12"/>
        <end position="29"/>
    </location>
</feature>
<dbReference type="GO" id="GO:0005886">
    <property type="term" value="C:plasma membrane"/>
    <property type="evidence" value="ECO:0007669"/>
    <property type="project" value="TreeGrafter"/>
</dbReference>
<dbReference type="Gene3D" id="3.30.70.1320">
    <property type="entry name" value="Multidrug efflux transporter AcrB pore domain like"/>
    <property type="match status" value="1"/>
</dbReference>
<name>W0RC16_9BACT</name>
<dbReference type="Gene3D" id="3.30.2090.10">
    <property type="entry name" value="Multidrug efflux transporter AcrB TolC docking domain, DN and DC subdomains"/>
    <property type="match status" value="2"/>
</dbReference>
<dbReference type="PANTHER" id="PTHR32063">
    <property type="match status" value="1"/>
</dbReference>
<dbReference type="InParanoid" id="W0RC16"/>
<feature type="transmembrane region" description="Helical" evidence="1">
    <location>
        <begin position="359"/>
        <end position="380"/>
    </location>
</feature>
<dbReference type="Gene3D" id="1.20.1640.10">
    <property type="entry name" value="Multidrug efflux transporter AcrB transmembrane domain"/>
    <property type="match status" value="2"/>
</dbReference>
<dbReference type="HOGENOM" id="CLU_002755_1_2_0"/>
<dbReference type="AlphaFoldDB" id="W0RC16"/>
<feature type="transmembrane region" description="Helical" evidence="1">
    <location>
        <begin position="430"/>
        <end position="452"/>
    </location>
</feature>
<feature type="transmembrane region" description="Helical" evidence="1">
    <location>
        <begin position="909"/>
        <end position="929"/>
    </location>
</feature>
<dbReference type="RefSeq" id="WP_025409541.1">
    <property type="nucleotide sequence ID" value="NZ_CP007128.1"/>
</dbReference>
<dbReference type="eggNOG" id="COG0841">
    <property type="taxonomic scope" value="Bacteria"/>
</dbReference>
<dbReference type="PRINTS" id="PR00702">
    <property type="entry name" value="ACRIFLAVINRP"/>
</dbReference>